<feature type="transmembrane region" description="Helical" evidence="1">
    <location>
        <begin position="145"/>
        <end position="166"/>
    </location>
</feature>
<keyword evidence="1" id="KW-0812">Transmembrane</keyword>
<evidence type="ECO:0000313" key="3">
    <source>
        <dbReference type="Proteomes" id="UP001607303"/>
    </source>
</evidence>
<keyword evidence="3" id="KW-1185">Reference proteome</keyword>
<comment type="caution">
    <text evidence="2">The sequence shown here is derived from an EMBL/GenBank/DDBJ whole genome shotgun (WGS) entry which is preliminary data.</text>
</comment>
<dbReference type="AlphaFoldDB" id="A0ABD2AMF1"/>
<dbReference type="EMBL" id="JAYRBN010000116">
    <property type="protein sequence ID" value="KAL2721801.1"/>
    <property type="molecule type" value="Genomic_DNA"/>
</dbReference>
<evidence type="ECO:0000313" key="2">
    <source>
        <dbReference type="EMBL" id="KAL2721801.1"/>
    </source>
</evidence>
<organism evidence="2 3">
    <name type="scientific">Vespula maculifrons</name>
    <name type="common">Eastern yellow jacket</name>
    <name type="synonym">Wasp</name>
    <dbReference type="NCBI Taxonomy" id="7453"/>
    <lineage>
        <taxon>Eukaryota</taxon>
        <taxon>Metazoa</taxon>
        <taxon>Ecdysozoa</taxon>
        <taxon>Arthropoda</taxon>
        <taxon>Hexapoda</taxon>
        <taxon>Insecta</taxon>
        <taxon>Pterygota</taxon>
        <taxon>Neoptera</taxon>
        <taxon>Endopterygota</taxon>
        <taxon>Hymenoptera</taxon>
        <taxon>Apocrita</taxon>
        <taxon>Aculeata</taxon>
        <taxon>Vespoidea</taxon>
        <taxon>Vespidae</taxon>
        <taxon>Vespinae</taxon>
        <taxon>Vespula</taxon>
    </lineage>
</organism>
<sequence length="169" mass="19142">MLDDCLAENAGTQPSDVPLARRRDALARLTLAEGYIRAHNFIDALFSGSFVSAEEEGDDFEMARALVKRSPTIKVCINLSASFKACCDEKTDAYEDRYSGMPPIMVVDEENYDWGLSFCETIPIGSLEKTTVYKRDKPAPDDVKFFIEFYTMTLTITMIMLNRFFLSQK</sequence>
<reference evidence="2 3" key="1">
    <citation type="journal article" date="2024" name="Ann. Entomol. Soc. Am.">
        <title>Genomic analyses of the southern and eastern yellowjacket wasps (Hymenoptera: Vespidae) reveal evolutionary signatures of social life.</title>
        <authorList>
            <person name="Catto M.A."/>
            <person name="Caine P.B."/>
            <person name="Orr S.E."/>
            <person name="Hunt B.G."/>
            <person name="Goodisman M.A.D."/>
        </authorList>
    </citation>
    <scope>NUCLEOTIDE SEQUENCE [LARGE SCALE GENOMIC DNA]</scope>
    <source>
        <strain evidence="2">232</strain>
        <tissue evidence="2">Head and thorax</tissue>
    </source>
</reference>
<dbReference type="Proteomes" id="UP001607303">
    <property type="component" value="Unassembled WGS sequence"/>
</dbReference>
<keyword evidence="1" id="KW-0472">Membrane</keyword>
<proteinExistence type="predicted"/>
<keyword evidence="1" id="KW-1133">Transmembrane helix</keyword>
<name>A0ABD2AMF1_VESMC</name>
<evidence type="ECO:0000256" key="1">
    <source>
        <dbReference type="SAM" id="Phobius"/>
    </source>
</evidence>
<protein>
    <submittedName>
        <fullName evidence="2">Uncharacterized protein</fullName>
    </submittedName>
</protein>
<gene>
    <name evidence="2" type="ORF">V1477_020621</name>
</gene>
<accession>A0ABD2AMF1</accession>